<evidence type="ECO:0000256" key="12">
    <source>
        <dbReference type="ARBA" id="ARBA00024631"/>
    </source>
</evidence>
<evidence type="ECO:0000256" key="4">
    <source>
        <dbReference type="ARBA" id="ARBA00018070"/>
    </source>
</evidence>
<feature type="region of interest" description="Disordered" evidence="13">
    <location>
        <begin position="560"/>
        <end position="633"/>
    </location>
</feature>
<dbReference type="GO" id="GO:0061709">
    <property type="term" value="P:reticulophagy"/>
    <property type="evidence" value="ECO:0007669"/>
    <property type="project" value="TreeGrafter"/>
</dbReference>
<evidence type="ECO:0000256" key="7">
    <source>
        <dbReference type="ARBA" id="ARBA00023006"/>
    </source>
</evidence>
<feature type="region of interest" description="Disordered" evidence="13">
    <location>
        <begin position="1453"/>
        <end position="1472"/>
    </location>
</feature>
<evidence type="ECO:0000256" key="13">
    <source>
        <dbReference type="SAM" id="MobiDB-lite"/>
    </source>
</evidence>
<dbReference type="GO" id="GO:0061723">
    <property type="term" value="P:glycophagy"/>
    <property type="evidence" value="ECO:0007669"/>
    <property type="project" value="TreeGrafter"/>
</dbReference>
<comment type="subcellular location">
    <subcellularLocation>
        <location evidence="1">Endoplasmic reticulum membrane</location>
        <topology evidence="1">Peripheral membrane protein</topology>
    </subcellularLocation>
    <subcellularLocation>
        <location evidence="2">Preautophagosomal structure membrane</location>
        <topology evidence="2">Peripheral membrane protein</topology>
    </subcellularLocation>
</comment>
<dbReference type="GO" id="GO:0000422">
    <property type="term" value="P:autophagy of mitochondrion"/>
    <property type="evidence" value="ECO:0007669"/>
    <property type="project" value="TreeGrafter"/>
</dbReference>
<feature type="compositionally biased region" description="Polar residues" evidence="13">
    <location>
        <begin position="560"/>
        <end position="577"/>
    </location>
</feature>
<dbReference type="GO" id="GO:0034727">
    <property type="term" value="P:piecemeal microautophagy of the nucleus"/>
    <property type="evidence" value="ECO:0007669"/>
    <property type="project" value="TreeGrafter"/>
</dbReference>
<comment type="caution">
    <text evidence="14">The sequence shown here is derived from an EMBL/GenBank/DDBJ whole genome shotgun (WGS) entry which is preliminary data.</text>
</comment>
<evidence type="ECO:0000256" key="5">
    <source>
        <dbReference type="ARBA" id="ARBA00022448"/>
    </source>
</evidence>
<accession>A0A8H3FCJ5</accession>
<dbReference type="Proteomes" id="UP000664521">
    <property type="component" value="Unassembled WGS sequence"/>
</dbReference>
<dbReference type="GO" id="GO:0034045">
    <property type="term" value="C:phagophore assembly site membrane"/>
    <property type="evidence" value="ECO:0007669"/>
    <property type="project" value="UniProtKB-SubCell"/>
</dbReference>
<evidence type="ECO:0000256" key="8">
    <source>
        <dbReference type="ARBA" id="ARBA00023055"/>
    </source>
</evidence>
<keyword evidence="8" id="KW-0445">Lipid transport</keyword>
<keyword evidence="7" id="KW-0072">Autophagy</keyword>
<feature type="region of interest" description="Disordered" evidence="13">
    <location>
        <begin position="1671"/>
        <end position="1698"/>
    </location>
</feature>
<evidence type="ECO:0000256" key="1">
    <source>
        <dbReference type="ARBA" id="ARBA00004406"/>
    </source>
</evidence>
<feature type="region of interest" description="Disordered" evidence="13">
    <location>
        <begin position="653"/>
        <end position="714"/>
    </location>
</feature>
<evidence type="ECO:0000256" key="11">
    <source>
        <dbReference type="ARBA" id="ARBA00024615"/>
    </source>
</evidence>
<dbReference type="GO" id="GO:0061908">
    <property type="term" value="C:phagophore"/>
    <property type="evidence" value="ECO:0007669"/>
    <property type="project" value="TreeGrafter"/>
</dbReference>
<feature type="region of interest" description="Disordered" evidence="13">
    <location>
        <begin position="106"/>
        <end position="125"/>
    </location>
</feature>
<feature type="compositionally biased region" description="Basic and acidic residues" evidence="13">
    <location>
        <begin position="1517"/>
        <end position="1529"/>
    </location>
</feature>
<evidence type="ECO:0000256" key="10">
    <source>
        <dbReference type="ARBA" id="ARBA00024479"/>
    </source>
</evidence>
<feature type="region of interest" description="Disordered" evidence="13">
    <location>
        <begin position="321"/>
        <end position="403"/>
    </location>
</feature>
<evidence type="ECO:0000256" key="2">
    <source>
        <dbReference type="ARBA" id="ARBA00004623"/>
    </source>
</evidence>
<feature type="compositionally biased region" description="Low complexity" evidence="13">
    <location>
        <begin position="657"/>
        <end position="675"/>
    </location>
</feature>
<gene>
    <name evidence="14" type="primary">ATG2</name>
    <name evidence="14" type="ORF">HETSPECPRED_003726</name>
</gene>
<dbReference type="GO" id="GO:0032266">
    <property type="term" value="F:phosphatidylinositol-3-phosphate binding"/>
    <property type="evidence" value="ECO:0007669"/>
    <property type="project" value="TreeGrafter"/>
</dbReference>
<proteinExistence type="inferred from homology"/>
<evidence type="ECO:0000256" key="6">
    <source>
        <dbReference type="ARBA" id="ARBA00022824"/>
    </source>
</evidence>
<keyword evidence="15" id="KW-1185">Reference proteome</keyword>
<sequence>MAYFLPSFVQKRILRYALSRLELLETGNLDLDNLDITLGKRCTIELRDIAISTSKLSTLLRLPPALTLSKARVLLLRITVPSDLYNSGIVVEVDGVDVRLNTGTKGKKADGIESTSGAVKSRAPKSGIRNAAYRTKQSDNIISSSPRFAMSATGNNNAEDMPAEALPSTFDLAQSFLQAEPPEERAEIQAVVAQSQEGQSHVLDESTEDATAVGVGAGFSLPGFVAGFLKGIRDRLHLSIMHVDISLDTQIELPLESADAHDTGTKTETLTIRFSLEKVDADGITTSRSVPNSPVRRIIVRNIQGMIISDTSLFTNLSRLSVPPSPQASRTSPFDNSSGGIETLASVPGSATSSPHSRSSDPGFVAETRLHRENTSESTVPVSPSDHARPLKKMHNASKSSEFQRLQQTLDLDQSQYQDSSVAGSFYSQAEAGYVDSEAQASIAIAESRGDERLLRHPSPGVQSPITYRSTGAAISDTSSGTDDLEFDEATKAGELSMENLTASRIFSHEEAQSMYMSAMSQGLSQHDRSRQNVPGNWDSSSDDELSAIDVDAPKQLQHDQMNLECQTSETQETARTATKEARSPPKLPLDNNARPAITPHGTLSAERERSAVDALSPMDRTSSNSSEDSSAKSDAGLYIVKKFMSIDSVTIELPENNDPPNSSSSSTHHNQSFSGELPKPNGKDTGQSSTTQEPGTSLGAGHDTPSKKPTPANSIEVGNVLVLGDIDLTKLTIMIVQKLMDATKQKRPDEKATETLSTDQNYTKIVISHLSWQFLENVKGFTTSESQNIGPETRAPPRLEDIDILLKASIHNLEISVGQHGSSLTSTTSMSKFVFGYEKDTVLAFDSGLKLRESNRDILAPVDHDIVLKVSRSSQRMHVELTTLPLHVHLDLRRLDETFGWFGGFSSILGLGSSMISTVTVTEAISKPPTTKYTSGVRFEENAPPLQQYEAASFPQQKITARLGGIVFDLEGSSSAFRLETSAVKVVSRAEGIGLSIDRVNLAGPFLASRVEKPSIDVKFAGLRAEYLSVPKEVDLARLLALLCPSKDNYEQDDDILVDTLLRQRRQGAVVRVNIDRLESQVLEVLDLRYLPALGDDLRKLSTVAKYLPEDDRPGIMTLCLIRDAQLRVNSGSELGDIKVIAEAIEAAYISLPSLTALGISLLEVWRNDIEELLGSNFNPERGIEASVPMVMARFIGNEPEPTVKVKLQGLRVEYHVNTLMAALGYSNQGTTDQLVLDLLASVATIAARPEFVQSPSRLSTQTSVGSEDSKSRTAHLGFALVIRDVVVGLNPRCSAARGLLVLFDTRVAYTLPKGDEASASLEVNKACFLAIDNTSSLKKAEDLILPAQASLLQSLSALGYVALSEVSALKAALHFFKAGSEADNMIDVELRDALLVVETCADSTQTLQVILSGLQPPMPSSQDLKYRTEVVPVEDMLASFSGDAIATHRYSSEGISESRQSEDDKMDEESVQDLEFVSSFYDLDSQTEDETMSDSFSEEGSYSRRSSQATLNIREGSREDNMPEKAGYDPVASTLDFREDHFGNSSTVGGTAHRWDTKRNTYELANDTKLRASPLKLRLRNVHVIWNLFDGYDWTVTRDTIGQAVAAVEEKAMEQRSRRHKRRSLDVEDEQDSVIGDFLFNSIYIGISAKHDPKDLSRQINRNIDDLASESESIATSTSSGSSSRQGRVPQAKGRKLRLMRSKSHKITFEMKGVSADLVVFPPEEGEVQSSVDVRVQDLEIFDHLPTSTWKKFVTYMHDAGERESGTSMIHIEMLNVKPVPDLAASEIILKATILPLRLHVDQDALDFMTRFFEFRDESAAPLTPKSEPPFIQRAEIKSIRVKLDFKPKRIDYAGLRSGHTTEFMNFFILDQADMVLRRVIIHGVSGFDKVGKMLNDIWTPDVKHNQLPGVLAGLAPIRSIANVGGGVRDLVVVPIREYRKDGRVVRSIQKGALAFAKTTTSELAKLGAKLAIGTQTVLQGAEDLLAPERQGQDMSTGWEETSMDDEEKKQISLYADQPVGVMQGLRGGYASLERDLLMAKDAIIAIPGEVMDSNSAGGAARALLRGAPTVILRPALGVSKAVGQTLMGATNSLDPANRRRMDDVSLYYHKLLPYLTNQNMQKYKHH</sequence>
<dbReference type="GO" id="GO:0005789">
    <property type="term" value="C:endoplasmic reticulum membrane"/>
    <property type="evidence" value="ECO:0007669"/>
    <property type="project" value="UniProtKB-SubCell"/>
</dbReference>
<dbReference type="OrthoDB" id="18982at2759"/>
<dbReference type="InterPro" id="IPR026849">
    <property type="entry name" value="ATG2"/>
</dbReference>
<reference evidence="14" key="1">
    <citation type="submission" date="2021-03" db="EMBL/GenBank/DDBJ databases">
        <authorList>
            <person name="Tagirdzhanova G."/>
        </authorList>
    </citation>
    <scope>NUCLEOTIDE SEQUENCE</scope>
</reference>
<evidence type="ECO:0000313" key="15">
    <source>
        <dbReference type="Proteomes" id="UP000664521"/>
    </source>
</evidence>
<dbReference type="GO" id="GO:0000045">
    <property type="term" value="P:autophagosome assembly"/>
    <property type="evidence" value="ECO:0007669"/>
    <property type="project" value="TreeGrafter"/>
</dbReference>
<feature type="region of interest" description="Disordered" evidence="13">
    <location>
        <begin position="519"/>
        <end position="545"/>
    </location>
</feature>
<evidence type="ECO:0000256" key="9">
    <source>
        <dbReference type="ARBA" id="ARBA00023136"/>
    </source>
</evidence>
<feature type="compositionally biased region" description="Polar residues" evidence="13">
    <location>
        <begin position="327"/>
        <end position="340"/>
    </location>
</feature>
<comment type="catalytic activity">
    <reaction evidence="12">
        <text>a 1,2-diacyl-sn-glycero-3-phosphocholine(in) = a 1,2-diacyl-sn-glycero-3-phosphocholine(out)</text>
        <dbReference type="Rhea" id="RHEA:38571"/>
        <dbReference type="ChEBI" id="CHEBI:57643"/>
    </reaction>
</comment>
<evidence type="ECO:0000313" key="14">
    <source>
        <dbReference type="EMBL" id="CAF9918321.1"/>
    </source>
</evidence>
<comment type="catalytic activity">
    <reaction evidence="10">
        <text>a 1,2-diacyl-sn-glycero-3-phospho-L-serine(in) = a 1,2-diacyl-sn-glycero-3-phospho-L-serine(out)</text>
        <dbReference type="Rhea" id="RHEA:38663"/>
        <dbReference type="ChEBI" id="CHEBI:57262"/>
    </reaction>
</comment>
<feature type="compositionally biased region" description="Low complexity" evidence="13">
    <location>
        <begin position="1672"/>
        <end position="1686"/>
    </location>
</feature>
<comment type="catalytic activity">
    <reaction evidence="11">
        <text>a 1,2-diacyl-sn-glycero-3-phosphoethanolamine(in) = a 1,2-diacyl-sn-glycero-3-phosphoethanolamine(out)</text>
        <dbReference type="Rhea" id="RHEA:38895"/>
        <dbReference type="ChEBI" id="CHEBI:64612"/>
    </reaction>
</comment>
<dbReference type="EMBL" id="CAJPDS010000022">
    <property type="protein sequence ID" value="CAF9918321.1"/>
    <property type="molecule type" value="Genomic_DNA"/>
</dbReference>
<dbReference type="PANTHER" id="PTHR13190:SF1">
    <property type="entry name" value="AUTOPHAGY-RELATED 2, ISOFORM A"/>
    <property type="match status" value="1"/>
</dbReference>
<feature type="region of interest" description="Disordered" evidence="13">
    <location>
        <begin position="1488"/>
        <end position="1531"/>
    </location>
</feature>
<organism evidence="14 15">
    <name type="scientific">Heterodermia speciosa</name>
    <dbReference type="NCBI Taxonomy" id="116794"/>
    <lineage>
        <taxon>Eukaryota</taxon>
        <taxon>Fungi</taxon>
        <taxon>Dikarya</taxon>
        <taxon>Ascomycota</taxon>
        <taxon>Pezizomycotina</taxon>
        <taxon>Lecanoromycetes</taxon>
        <taxon>OSLEUM clade</taxon>
        <taxon>Lecanoromycetidae</taxon>
        <taxon>Caliciales</taxon>
        <taxon>Physciaceae</taxon>
        <taxon>Heterodermia</taxon>
    </lineage>
</organism>
<dbReference type="GO" id="GO:0006869">
    <property type="term" value="P:lipid transport"/>
    <property type="evidence" value="ECO:0007669"/>
    <property type="project" value="UniProtKB-KW"/>
</dbReference>
<dbReference type="PANTHER" id="PTHR13190">
    <property type="entry name" value="AUTOPHAGY-RELATED 2, ISOFORM A"/>
    <property type="match status" value="1"/>
</dbReference>
<name>A0A8H3FCJ5_9LECA</name>
<keyword evidence="9" id="KW-0472">Membrane</keyword>
<feature type="compositionally biased region" description="Polar residues" evidence="13">
    <location>
        <begin position="1495"/>
        <end position="1513"/>
    </location>
</feature>
<dbReference type="GO" id="GO:0043495">
    <property type="term" value="F:protein-membrane adaptor activity"/>
    <property type="evidence" value="ECO:0007669"/>
    <property type="project" value="TreeGrafter"/>
</dbReference>
<keyword evidence="5" id="KW-0813">Transport</keyword>
<evidence type="ECO:0000256" key="3">
    <source>
        <dbReference type="ARBA" id="ARBA00009714"/>
    </source>
</evidence>
<keyword evidence="6" id="KW-0256">Endoplasmic reticulum</keyword>
<feature type="compositionally biased region" description="Polar residues" evidence="13">
    <location>
        <begin position="685"/>
        <end position="696"/>
    </location>
</feature>
<dbReference type="Pfam" id="PF13329">
    <property type="entry name" value="ATG2_CAD"/>
    <property type="match status" value="1"/>
</dbReference>
<comment type="similarity">
    <text evidence="3">Belongs to the ATG2 family.</text>
</comment>
<protein>
    <recommendedName>
        <fullName evidence="4">Autophagy-related protein 2</fullName>
    </recommendedName>
</protein>